<dbReference type="EC" id="3.5.1.10" evidence="3 4"/>
<protein>
    <recommendedName>
        <fullName evidence="3 4">Formyltetrahydrofolate deformylase</fullName>
        <ecNumber evidence="3 4">3.5.1.10</ecNumber>
    </recommendedName>
    <alternativeName>
        <fullName evidence="3">Formyl-FH(4) hydrolase</fullName>
    </alternativeName>
</protein>
<dbReference type="SUPFAM" id="SSF53328">
    <property type="entry name" value="Formyltransferase"/>
    <property type="match status" value="1"/>
</dbReference>
<evidence type="ECO:0000256" key="1">
    <source>
        <dbReference type="ARBA" id="ARBA00022563"/>
    </source>
</evidence>
<dbReference type="CDD" id="cd08648">
    <property type="entry name" value="FMT_core_Formyl-FH4-Hydrolase_C"/>
    <property type="match status" value="1"/>
</dbReference>
<keyword evidence="7" id="KW-1185">Reference proteome</keyword>
<dbReference type="HAMAP" id="MF_01927">
    <property type="entry name" value="PurU"/>
    <property type="match status" value="1"/>
</dbReference>
<dbReference type="Pfam" id="PF01842">
    <property type="entry name" value="ACT"/>
    <property type="match status" value="1"/>
</dbReference>
<evidence type="ECO:0000256" key="2">
    <source>
        <dbReference type="ARBA" id="ARBA00022801"/>
    </source>
</evidence>
<dbReference type="InterPro" id="IPR036477">
    <property type="entry name" value="Formyl_transf_N_sf"/>
</dbReference>
<accession>A0AA37WDP0</accession>
<name>A0AA37WDP0_9BACT</name>
<dbReference type="Gene3D" id="3.30.70.260">
    <property type="match status" value="1"/>
</dbReference>
<evidence type="ECO:0000256" key="4">
    <source>
        <dbReference type="NCBIfam" id="TIGR00655"/>
    </source>
</evidence>
<evidence type="ECO:0000256" key="3">
    <source>
        <dbReference type="HAMAP-Rule" id="MF_01927"/>
    </source>
</evidence>
<dbReference type="GO" id="GO:0008864">
    <property type="term" value="F:formyltetrahydrofolate deformylase activity"/>
    <property type="evidence" value="ECO:0007669"/>
    <property type="project" value="UniProtKB-UniRule"/>
</dbReference>
<dbReference type="InterPro" id="IPR041729">
    <property type="entry name" value="Formyl-FH4-Hydrolase_C"/>
</dbReference>
<dbReference type="RefSeq" id="WP_235294440.1">
    <property type="nucleotide sequence ID" value="NZ_BSOH01000015.1"/>
</dbReference>
<feature type="domain" description="ACT" evidence="5">
    <location>
        <begin position="8"/>
        <end position="89"/>
    </location>
</feature>
<dbReference type="NCBIfam" id="NF004684">
    <property type="entry name" value="PRK06027.1"/>
    <property type="match status" value="1"/>
</dbReference>
<evidence type="ECO:0000259" key="5">
    <source>
        <dbReference type="PROSITE" id="PS51671"/>
    </source>
</evidence>
<dbReference type="PANTHER" id="PTHR42706:SF1">
    <property type="entry name" value="FORMYLTETRAHYDROFOLATE DEFORMYLASE 2, MITOCHONDRIAL"/>
    <property type="match status" value="1"/>
</dbReference>
<sequence>MDKNQTAVLLMHCEDQRGILAEVTDFIMGNQGNIINLDQHVDSDDNRFYMRIEWELEHFIIPQNKIAEYFETMIVSKFNAIHELHFLPKKINIALFVSQYSHCLLDILSRHESKEWKVNIKCIISNHEKFRGISEKFGIPFHYFPVKKANKTELEAKELALLKEHKVELIILARYMQILSDDFCSNYPNQIINIHHSSLPAFPGARPYESAHRRGVKFMGATAHYVTTDLDEGPIIAQDVIHISHRDSIYDMKRKGRNIEKIVLANACWAHLNHQVLSYNNKTVVFD</sequence>
<dbReference type="PIRSF" id="PIRSF036480">
    <property type="entry name" value="FormyFH4_hydr"/>
    <property type="match status" value="1"/>
</dbReference>
<keyword evidence="3" id="KW-0658">Purine biosynthesis</keyword>
<proteinExistence type="inferred from homology"/>
<dbReference type="PROSITE" id="PS51671">
    <property type="entry name" value="ACT"/>
    <property type="match status" value="1"/>
</dbReference>
<dbReference type="PRINTS" id="PR01575">
    <property type="entry name" value="FFH4HYDRLASE"/>
</dbReference>
<feature type="active site" evidence="3">
    <location>
        <position position="231"/>
    </location>
</feature>
<dbReference type="GO" id="GO:0006189">
    <property type="term" value="P:'de novo' IMP biosynthetic process"/>
    <property type="evidence" value="ECO:0007669"/>
    <property type="project" value="UniProtKB-UniRule"/>
</dbReference>
<dbReference type="CDD" id="cd04875">
    <property type="entry name" value="ACT_F4HF-DF"/>
    <property type="match status" value="1"/>
</dbReference>
<dbReference type="InterPro" id="IPR004810">
    <property type="entry name" value="PurU"/>
</dbReference>
<comment type="similarity">
    <text evidence="3">Belongs to the PurU family.</text>
</comment>
<comment type="function">
    <text evidence="3">Catalyzes the hydrolysis of 10-formyltetrahydrofolate (formyl-FH4) to formate and tetrahydrofolate (FH4).</text>
</comment>
<dbReference type="InterPro" id="IPR002376">
    <property type="entry name" value="Formyl_transf_N"/>
</dbReference>
<comment type="caution">
    <text evidence="6">The sequence shown here is derived from an EMBL/GenBank/DDBJ whole genome shotgun (WGS) entry which is preliminary data.</text>
</comment>
<dbReference type="AlphaFoldDB" id="A0AA37WDP0"/>
<dbReference type="Pfam" id="PF00551">
    <property type="entry name" value="Formyl_trans_N"/>
    <property type="match status" value="1"/>
</dbReference>
<comment type="catalytic activity">
    <reaction evidence="3">
        <text>(6R)-10-formyltetrahydrofolate + H2O = (6S)-5,6,7,8-tetrahydrofolate + formate + H(+)</text>
        <dbReference type="Rhea" id="RHEA:19833"/>
        <dbReference type="ChEBI" id="CHEBI:15377"/>
        <dbReference type="ChEBI" id="CHEBI:15378"/>
        <dbReference type="ChEBI" id="CHEBI:15740"/>
        <dbReference type="ChEBI" id="CHEBI:57453"/>
        <dbReference type="ChEBI" id="CHEBI:195366"/>
        <dbReference type="EC" id="3.5.1.10"/>
    </reaction>
</comment>
<dbReference type="Proteomes" id="UP001156666">
    <property type="component" value="Unassembled WGS sequence"/>
</dbReference>
<dbReference type="EMBL" id="BSOH01000015">
    <property type="protein sequence ID" value="GLR18131.1"/>
    <property type="molecule type" value="Genomic_DNA"/>
</dbReference>
<dbReference type="InterPro" id="IPR002912">
    <property type="entry name" value="ACT_dom"/>
</dbReference>
<keyword evidence="2 3" id="KW-0378">Hydrolase</keyword>
<keyword evidence="1 3" id="KW-0554">One-carbon metabolism</keyword>
<dbReference type="Gene3D" id="3.40.50.170">
    <property type="entry name" value="Formyl transferase, N-terminal domain"/>
    <property type="match status" value="1"/>
</dbReference>
<dbReference type="InterPro" id="IPR044074">
    <property type="entry name" value="PurU_ACT"/>
</dbReference>
<dbReference type="PANTHER" id="PTHR42706">
    <property type="entry name" value="FORMYLTETRAHYDROFOLATE DEFORMYLASE"/>
    <property type="match status" value="1"/>
</dbReference>
<gene>
    <name evidence="3 6" type="primary">purU</name>
    <name evidence="6" type="ORF">GCM10007940_27460</name>
</gene>
<evidence type="ECO:0000313" key="6">
    <source>
        <dbReference type="EMBL" id="GLR18131.1"/>
    </source>
</evidence>
<comment type="pathway">
    <text evidence="3">Purine metabolism; IMP biosynthesis via de novo pathway; formate from 10-formyl-5,6,7,8-tetrahydrofolate: step 1/1.</text>
</comment>
<dbReference type="SUPFAM" id="SSF55021">
    <property type="entry name" value="ACT-like"/>
    <property type="match status" value="1"/>
</dbReference>
<dbReference type="InterPro" id="IPR045865">
    <property type="entry name" value="ACT-like_dom_sf"/>
</dbReference>
<evidence type="ECO:0000313" key="7">
    <source>
        <dbReference type="Proteomes" id="UP001156666"/>
    </source>
</evidence>
<organism evidence="6 7">
    <name type="scientific">Portibacter lacus</name>
    <dbReference type="NCBI Taxonomy" id="1099794"/>
    <lineage>
        <taxon>Bacteria</taxon>
        <taxon>Pseudomonadati</taxon>
        <taxon>Bacteroidota</taxon>
        <taxon>Saprospiria</taxon>
        <taxon>Saprospirales</taxon>
        <taxon>Haliscomenobacteraceae</taxon>
        <taxon>Portibacter</taxon>
    </lineage>
</organism>
<reference evidence="6" key="1">
    <citation type="journal article" date="2014" name="Int. J. Syst. Evol. Microbiol.">
        <title>Complete genome sequence of Corynebacterium casei LMG S-19264T (=DSM 44701T), isolated from a smear-ripened cheese.</title>
        <authorList>
            <consortium name="US DOE Joint Genome Institute (JGI-PGF)"/>
            <person name="Walter F."/>
            <person name="Albersmeier A."/>
            <person name="Kalinowski J."/>
            <person name="Ruckert C."/>
        </authorList>
    </citation>
    <scope>NUCLEOTIDE SEQUENCE</scope>
    <source>
        <strain evidence="6">NBRC 108769</strain>
    </source>
</reference>
<dbReference type="NCBIfam" id="TIGR00655">
    <property type="entry name" value="PurU"/>
    <property type="match status" value="1"/>
</dbReference>
<dbReference type="GO" id="GO:0006730">
    <property type="term" value="P:one-carbon metabolic process"/>
    <property type="evidence" value="ECO:0007669"/>
    <property type="project" value="UniProtKB-KW"/>
</dbReference>
<reference evidence="6" key="2">
    <citation type="submission" date="2023-01" db="EMBL/GenBank/DDBJ databases">
        <title>Draft genome sequence of Portibacter lacus strain NBRC 108769.</title>
        <authorList>
            <person name="Sun Q."/>
            <person name="Mori K."/>
        </authorList>
    </citation>
    <scope>NUCLEOTIDE SEQUENCE</scope>
    <source>
        <strain evidence="6">NBRC 108769</strain>
    </source>
</reference>